<reference evidence="2 3" key="1">
    <citation type="submission" date="2022-12" db="EMBL/GenBank/DDBJ databases">
        <title>Genome Sequence of Deinococcus aquaticus Type Strain PB314.</title>
        <authorList>
            <person name="Albert C."/>
            <person name="Hill J."/>
            <person name="Boren L."/>
            <person name="Scholz-Ng S."/>
            <person name="Fatema N."/>
            <person name="Grosso R."/>
            <person name="Soboslay E."/>
            <person name="Tuohy J."/>
        </authorList>
    </citation>
    <scope>NUCLEOTIDE SEQUENCE [LARGE SCALE GENOMIC DNA]</scope>
    <source>
        <strain evidence="2 3">PB-314</strain>
    </source>
</reference>
<name>A0ABY7V463_9DEIO</name>
<organism evidence="2 3">
    <name type="scientific">Deinococcus aquaticus</name>
    <dbReference type="NCBI Taxonomy" id="328692"/>
    <lineage>
        <taxon>Bacteria</taxon>
        <taxon>Thermotogati</taxon>
        <taxon>Deinococcota</taxon>
        <taxon>Deinococci</taxon>
        <taxon>Deinococcales</taxon>
        <taxon>Deinococcaceae</taxon>
        <taxon>Deinococcus</taxon>
    </lineage>
</organism>
<dbReference type="RefSeq" id="WP_273990549.1">
    <property type="nucleotide sequence ID" value="NZ_BAABQT010000009.1"/>
</dbReference>
<dbReference type="Pfam" id="PF13474">
    <property type="entry name" value="SnoaL_3"/>
    <property type="match status" value="1"/>
</dbReference>
<dbReference type="SUPFAM" id="SSF54427">
    <property type="entry name" value="NTF2-like"/>
    <property type="match status" value="1"/>
</dbReference>
<dbReference type="InterPro" id="IPR032710">
    <property type="entry name" value="NTF2-like_dom_sf"/>
</dbReference>
<gene>
    <name evidence="2" type="ORF">M8445_06675</name>
</gene>
<accession>A0ABY7V463</accession>
<evidence type="ECO:0000313" key="3">
    <source>
        <dbReference type="Proteomes" id="UP001217044"/>
    </source>
</evidence>
<dbReference type="EMBL" id="CP115165">
    <property type="protein sequence ID" value="WDA59880.1"/>
    <property type="molecule type" value="Genomic_DNA"/>
</dbReference>
<dbReference type="InterPro" id="IPR037401">
    <property type="entry name" value="SnoaL-like"/>
</dbReference>
<sequence>MTLSAPTDSTPTPGDPTHILSAYAAAVRARDTEALLALYHPHVTVYDLWQHWQYDGLNAWRGMIEDWFASLGDERVQVTFDDIRSTPTPELALVHAFATYTGLSATGERLRAMNNRITLTLIPEGSGWLILHEHSSAPAEFSSGKVNLHRPA</sequence>
<proteinExistence type="predicted"/>
<protein>
    <submittedName>
        <fullName evidence="2">Nuclear transport factor 2 family protein</fullName>
    </submittedName>
</protein>
<feature type="domain" description="SnoaL-like" evidence="1">
    <location>
        <begin position="19"/>
        <end position="139"/>
    </location>
</feature>
<dbReference type="Proteomes" id="UP001217044">
    <property type="component" value="Chromosome"/>
</dbReference>
<keyword evidence="3" id="KW-1185">Reference proteome</keyword>
<evidence type="ECO:0000313" key="2">
    <source>
        <dbReference type="EMBL" id="WDA59880.1"/>
    </source>
</evidence>
<dbReference type="Gene3D" id="3.10.450.50">
    <property type="match status" value="1"/>
</dbReference>
<dbReference type="CDD" id="cd00531">
    <property type="entry name" value="NTF2_like"/>
    <property type="match status" value="1"/>
</dbReference>
<evidence type="ECO:0000259" key="1">
    <source>
        <dbReference type="Pfam" id="PF13474"/>
    </source>
</evidence>